<comment type="caution">
    <text evidence="2">The sequence shown here is derived from an EMBL/GenBank/DDBJ whole genome shotgun (WGS) entry which is preliminary data.</text>
</comment>
<dbReference type="InterPro" id="IPR002477">
    <property type="entry name" value="Peptidoglycan-bd-like"/>
</dbReference>
<keyword evidence="3" id="KW-1185">Reference proteome</keyword>
<feature type="domain" description="Peptidoglycan binding-like" evidence="1">
    <location>
        <begin position="163"/>
        <end position="221"/>
    </location>
</feature>
<dbReference type="AlphaFoldDB" id="A0A4Q7NPF7"/>
<gene>
    <name evidence="2" type="ORF">EV189_2485</name>
</gene>
<dbReference type="EMBL" id="SGXD01000003">
    <property type="protein sequence ID" value="RZS87063.1"/>
    <property type="molecule type" value="Genomic_DNA"/>
</dbReference>
<dbReference type="Gene3D" id="1.10.101.10">
    <property type="entry name" value="PGBD-like superfamily/PGBD"/>
    <property type="match status" value="1"/>
</dbReference>
<name>A0A4Q7NPF7_9ACTN</name>
<dbReference type="InterPro" id="IPR036365">
    <property type="entry name" value="PGBD-like_sf"/>
</dbReference>
<evidence type="ECO:0000259" key="1">
    <source>
        <dbReference type="Pfam" id="PF01471"/>
    </source>
</evidence>
<evidence type="ECO:0000313" key="3">
    <source>
        <dbReference type="Proteomes" id="UP000293638"/>
    </source>
</evidence>
<sequence>MRTYEQARAVALHESVSPSRPSWWRHCQVFARQCVGAAPFGDSARLAWLGVPEQHRHTSFPPPAGSLAYYGSIESGAGHAVFAVDGGYVWSTDIERRGKVDKVPWDTDFWKHPYLGWIDACRWGALPVQQGETLALHAPRPPAYRRGRRVYASRMRQGQRDSDSVWNLQVALAAKGYRLHHGPSGDYDRATREACAAFQHRRGWRGKGADGIAGPLTVHALGLVWVAG</sequence>
<accession>A0A4Q7NPF7</accession>
<dbReference type="RefSeq" id="WP_130493248.1">
    <property type="nucleotide sequence ID" value="NZ_SGXD01000003.1"/>
</dbReference>
<reference evidence="2 3" key="1">
    <citation type="submission" date="2019-02" db="EMBL/GenBank/DDBJ databases">
        <title>Genomic Encyclopedia of Type Strains, Phase IV (KMG-IV): sequencing the most valuable type-strain genomes for metagenomic binning, comparative biology and taxonomic classification.</title>
        <authorList>
            <person name="Goeker M."/>
        </authorList>
    </citation>
    <scope>NUCLEOTIDE SEQUENCE [LARGE SCALE GENOMIC DNA]</scope>
    <source>
        <strain evidence="2 3">DSM 45622</strain>
    </source>
</reference>
<dbReference type="Proteomes" id="UP000293638">
    <property type="component" value="Unassembled WGS sequence"/>
</dbReference>
<dbReference type="OrthoDB" id="3739381at2"/>
<proteinExistence type="predicted"/>
<dbReference type="InterPro" id="IPR036366">
    <property type="entry name" value="PGBDSf"/>
</dbReference>
<evidence type="ECO:0000313" key="2">
    <source>
        <dbReference type="EMBL" id="RZS87063.1"/>
    </source>
</evidence>
<dbReference type="Pfam" id="PF01471">
    <property type="entry name" value="PG_binding_1"/>
    <property type="match status" value="1"/>
</dbReference>
<protein>
    <submittedName>
        <fullName evidence="2">Putative peptidoglycan binding protein</fullName>
    </submittedName>
</protein>
<dbReference type="SUPFAM" id="SSF47090">
    <property type="entry name" value="PGBD-like"/>
    <property type="match status" value="1"/>
</dbReference>
<organism evidence="2 3">
    <name type="scientific">Motilibacter rhizosphaerae</name>
    <dbReference type="NCBI Taxonomy" id="598652"/>
    <lineage>
        <taxon>Bacteria</taxon>
        <taxon>Bacillati</taxon>
        <taxon>Actinomycetota</taxon>
        <taxon>Actinomycetes</taxon>
        <taxon>Motilibacterales</taxon>
        <taxon>Motilibacteraceae</taxon>
        <taxon>Motilibacter</taxon>
    </lineage>
</organism>